<keyword evidence="1" id="KW-0472">Membrane</keyword>
<dbReference type="GO" id="GO:0016747">
    <property type="term" value="F:acyltransferase activity, transferring groups other than amino-acyl groups"/>
    <property type="evidence" value="ECO:0007669"/>
    <property type="project" value="InterPro"/>
</dbReference>
<feature type="transmembrane region" description="Helical" evidence="1">
    <location>
        <begin position="208"/>
        <end position="226"/>
    </location>
</feature>
<feature type="transmembrane region" description="Helical" evidence="1">
    <location>
        <begin position="128"/>
        <end position="145"/>
    </location>
</feature>
<feature type="transmembrane region" description="Helical" evidence="1">
    <location>
        <begin position="232"/>
        <end position="253"/>
    </location>
</feature>
<keyword evidence="3" id="KW-0808">Transferase</keyword>
<organism evidence="3 4">
    <name type="scientific">Burkholderia anthina</name>
    <dbReference type="NCBI Taxonomy" id="179879"/>
    <lineage>
        <taxon>Bacteria</taxon>
        <taxon>Pseudomonadati</taxon>
        <taxon>Pseudomonadota</taxon>
        <taxon>Betaproteobacteria</taxon>
        <taxon>Burkholderiales</taxon>
        <taxon>Burkholderiaceae</taxon>
        <taxon>Burkholderia</taxon>
        <taxon>Burkholderia cepacia complex</taxon>
    </lineage>
</organism>
<dbReference type="GO" id="GO:0000271">
    <property type="term" value="P:polysaccharide biosynthetic process"/>
    <property type="evidence" value="ECO:0007669"/>
    <property type="project" value="TreeGrafter"/>
</dbReference>
<dbReference type="KEGG" id="bann:JFN94_19435"/>
<feature type="domain" description="Acyltransferase 3" evidence="2">
    <location>
        <begin position="13"/>
        <end position="312"/>
    </location>
</feature>
<keyword evidence="3" id="KW-0012">Acyltransferase</keyword>
<name>A0A7T6VL95_9BURK</name>
<dbReference type="InterPro" id="IPR050879">
    <property type="entry name" value="Acyltransferase_3"/>
</dbReference>
<gene>
    <name evidence="3" type="ORF">JFN94_19435</name>
</gene>
<protein>
    <submittedName>
        <fullName evidence="3">Acyltransferase</fullName>
    </submittedName>
</protein>
<keyword evidence="1" id="KW-0812">Transmembrane</keyword>
<evidence type="ECO:0000313" key="3">
    <source>
        <dbReference type="EMBL" id="QQK06038.1"/>
    </source>
</evidence>
<dbReference type="InterPro" id="IPR002656">
    <property type="entry name" value="Acyl_transf_3_dom"/>
</dbReference>
<dbReference type="GO" id="GO:0016020">
    <property type="term" value="C:membrane"/>
    <property type="evidence" value="ECO:0007669"/>
    <property type="project" value="TreeGrafter"/>
</dbReference>
<dbReference type="PANTHER" id="PTHR23028">
    <property type="entry name" value="ACETYLTRANSFERASE"/>
    <property type="match status" value="1"/>
</dbReference>
<dbReference type="PANTHER" id="PTHR23028:SF131">
    <property type="entry name" value="BLR2367 PROTEIN"/>
    <property type="match status" value="1"/>
</dbReference>
<keyword evidence="1" id="KW-1133">Transmembrane helix</keyword>
<feature type="transmembrane region" description="Helical" evidence="1">
    <location>
        <begin position="302"/>
        <end position="323"/>
    </location>
</feature>
<feature type="transmembrane region" description="Helical" evidence="1">
    <location>
        <begin position="152"/>
        <end position="172"/>
    </location>
</feature>
<feature type="transmembrane region" description="Helical" evidence="1">
    <location>
        <begin position="178"/>
        <end position="196"/>
    </location>
</feature>
<dbReference type="AlphaFoldDB" id="A0A7T6VL95"/>
<evidence type="ECO:0000259" key="2">
    <source>
        <dbReference type="Pfam" id="PF01757"/>
    </source>
</evidence>
<evidence type="ECO:0000313" key="4">
    <source>
        <dbReference type="Proteomes" id="UP000596205"/>
    </source>
</evidence>
<proteinExistence type="predicted"/>
<accession>A0A7T6VL95</accession>
<reference evidence="3 4" key="1">
    <citation type="submission" date="2020-12" db="EMBL/GenBank/DDBJ databases">
        <title>Complete genome sequence of Burkholderia anthina BJQ0011.</title>
        <authorList>
            <person name="Xu Y."/>
        </authorList>
    </citation>
    <scope>NUCLEOTIDE SEQUENCE [LARGE SCALE GENOMIC DNA]</scope>
    <source>
        <strain evidence="3 4">BJQ0011</strain>
    </source>
</reference>
<feature type="transmembrane region" description="Helical" evidence="1">
    <location>
        <begin position="67"/>
        <end position="85"/>
    </location>
</feature>
<dbReference type="RefSeq" id="WP_175761415.1">
    <property type="nucleotide sequence ID" value="NZ_CADETU010000018.1"/>
</dbReference>
<dbReference type="Pfam" id="PF01757">
    <property type="entry name" value="Acyl_transf_3"/>
    <property type="match status" value="1"/>
</dbReference>
<sequence>MTTLDRPRAFFPNLQCARACAALAVVGYHMNVLPFGQAGVDVFFVISGFIMSEVAPREGRAFLRRRLIRIVPLYWLTTLGVYAIATWRPQWLNSTTARVDYLVKSLLFVPYVKENGHWGPLNLNGWTLEYEMLFYVVVALALLLVRPRRATVCTALLLALFCLYVAACGTGSATADHLGQPFLLEFGLGVLAHRALAAGIAGRVAPHAWFALVAAGVAAIALLQLACGTPAGFVRVAAWGVPACMLIVALVALDLNGRSVTNAPSAALGAASYSIYLLHPYVIGIGTRIAGAQAGLDTPAGIVTALAILGAVCGAGYACHVMIEKPMLAMLNRLGRQPRRERTAT</sequence>
<dbReference type="Proteomes" id="UP000596205">
    <property type="component" value="Chromosome 2"/>
</dbReference>
<feature type="transmembrane region" description="Helical" evidence="1">
    <location>
        <begin position="265"/>
        <end position="282"/>
    </location>
</feature>
<evidence type="ECO:0000256" key="1">
    <source>
        <dbReference type="SAM" id="Phobius"/>
    </source>
</evidence>
<dbReference type="EMBL" id="CP066770">
    <property type="protein sequence ID" value="QQK06038.1"/>
    <property type="molecule type" value="Genomic_DNA"/>
</dbReference>